<gene>
    <name evidence="2" type="ORF">HQN60_09025</name>
</gene>
<dbReference type="PANTHER" id="PTHR47396:SF1">
    <property type="entry name" value="ATP-DEPENDENT HELICASE IRC3-RELATED"/>
    <property type="match status" value="1"/>
</dbReference>
<dbReference type="Pfam" id="PF04851">
    <property type="entry name" value="ResIII"/>
    <property type="match status" value="1"/>
</dbReference>
<dbReference type="InterPro" id="IPR006935">
    <property type="entry name" value="Helicase/UvrB_N"/>
</dbReference>
<dbReference type="EMBL" id="CP054143">
    <property type="protein sequence ID" value="QKJ68159.1"/>
    <property type="molecule type" value="Genomic_DNA"/>
</dbReference>
<dbReference type="SMART" id="SM00487">
    <property type="entry name" value="DEXDc"/>
    <property type="match status" value="1"/>
</dbReference>
<organism evidence="2 3">
    <name type="scientific">Deefgea piscis</name>
    <dbReference type="NCBI Taxonomy" id="2739061"/>
    <lineage>
        <taxon>Bacteria</taxon>
        <taxon>Pseudomonadati</taxon>
        <taxon>Pseudomonadota</taxon>
        <taxon>Betaproteobacteria</taxon>
        <taxon>Neisseriales</taxon>
        <taxon>Chitinibacteraceae</taxon>
        <taxon>Deefgea</taxon>
    </lineage>
</organism>
<keyword evidence="2" id="KW-0347">Helicase</keyword>
<dbReference type="PANTHER" id="PTHR47396">
    <property type="entry name" value="TYPE I RESTRICTION ENZYME ECOKI R PROTEIN"/>
    <property type="match status" value="1"/>
</dbReference>
<evidence type="ECO:0000313" key="3">
    <source>
        <dbReference type="Proteomes" id="UP000504844"/>
    </source>
</evidence>
<dbReference type="SUPFAM" id="SSF52540">
    <property type="entry name" value="P-loop containing nucleoside triphosphate hydrolases"/>
    <property type="match status" value="2"/>
</dbReference>
<feature type="domain" description="Helicase ATP-binding" evidence="1">
    <location>
        <begin position="30"/>
        <end position="207"/>
    </location>
</feature>
<keyword evidence="2" id="KW-0547">Nucleotide-binding</keyword>
<dbReference type="GO" id="GO:0003677">
    <property type="term" value="F:DNA binding"/>
    <property type="evidence" value="ECO:0007669"/>
    <property type="project" value="InterPro"/>
</dbReference>
<dbReference type="InterPro" id="IPR014001">
    <property type="entry name" value="Helicase_ATP-bd"/>
</dbReference>
<protein>
    <submittedName>
        <fullName evidence="2">DEAD/DEAH box helicase family protein</fullName>
    </submittedName>
</protein>
<dbReference type="GO" id="GO:0004386">
    <property type="term" value="F:helicase activity"/>
    <property type="evidence" value="ECO:0007669"/>
    <property type="project" value="UniProtKB-KW"/>
</dbReference>
<dbReference type="GO" id="GO:0005524">
    <property type="term" value="F:ATP binding"/>
    <property type="evidence" value="ECO:0007669"/>
    <property type="project" value="InterPro"/>
</dbReference>
<keyword evidence="2" id="KW-0378">Hydrolase</keyword>
<keyword evidence="2" id="KW-0067">ATP-binding</keyword>
<dbReference type="GO" id="GO:0005829">
    <property type="term" value="C:cytosol"/>
    <property type="evidence" value="ECO:0007669"/>
    <property type="project" value="TreeGrafter"/>
</dbReference>
<proteinExistence type="predicted"/>
<dbReference type="Gene3D" id="3.40.50.300">
    <property type="entry name" value="P-loop containing nucleotide triphosphate hydrolases"/>
    <property type="match status" value="1"/>
</dbReference>
<evidence type="ECO:0000313" key="2">
    <source>
        <dbReference type="EMBL" id="QKJ68159.1"/>
    </source>
</evidence>
<dbReference type="PROSITE" id="PS51192">
    <property type="entry name" value="HELICASE_ATP_BIND_1"/>
    <property type="match status" value="1"/>
</dbReference>
<dbReference type="AlphaFoldDB" id="A0A6M8T0B5"/>
<dbReference type="Proteomes" id="UP000504844">
    <property type="component" value="Chromosome"/>
</dbReference>
<dbReference type="InterPro" id="IPR027417">
    <property type="entry name" value="P-loop_NTPase"/>
</dbReference>
<dbReference type="KEGG" id="dee:HQN60_09025"/>
<dbReference type="GO" id="GO:0016787">
    <property type="term" value="F:hydrolase activity"/>
    <property type="evidence" value="ECO:0007669"/>
    <property type="project" value="InterPro"/>
</dbReference>
<sequence>MLNLAVTTAQGDLLAAESFQAILIQNIGSALLRTNHPPCLLHAPTGSGKTFMLTRVLANVCAERDVVWLWFVPYVNLVAQTLDAIKSNANDLTPLLLNHGRNQEAESGQVLISTASAVAKAQARTKGYDADGDDDVRTIAQWVARAKARGLQIGLVVDEAHIGLDKTTEFGKFAQWLNPDYLLMATATPKDQRLNDFLASAGRTGFEAFSVSRHDVVQARLNKQYIEAVVYDLQHGLQSIADLKQTVVRQAWARNQWLKAELAKAGIPLTPLLLIQVANGEKTIEDVERELINLCKVPAAAIGKHSSDDPDPVLMAAIAADVTKEVLIFKQSAGTGFDAPRAFVLASTKAVNDPDFAMQFIGRVMRVASPIRNRFAKVDDIPPWFNTAFVYLANAEAQQGFASAVATASLVKSQLEGETTKLVERKTSSGATVYTNAPSPQLPITYDLAPVRGDLVNHVAEPSGEQTKPAAPQLDLFLDTELPELDQVIVAPINKPAAKDTVPANMAELTEHFTVQEIKAYYRRDNVRNLPEALKRERRPQFLAMSELSRKVAQELELNDKVIAMAIRASLNQLQAQELHTELTSGAQKSESVEVITDRAALAREARSKLLNLLPQTEEADVVIILQTFVERIDPALQNSLAAQNLVLNDQALKRVVRDAANWIARSEADRLAVDLHEIVSQQAQLEEAGRLPNAMLFPVALPLQASARNIYGVLPPSVEELGKLDQVLLPDAMRLLRDQEWSLAEGAYITGKFDQSLSMNSEELAFAKSLDRSDFVAWWHRNPPGDGKRYAVRVVRAEHKHFFYPDFIVCLEHDPGDEPLIRLVETKESLKDAERKARRVPLYYGKVLFLTKDDQRLKWVKDDGTMGDEVDLADLQELRDWLKLHTPVDQE</sequence>
<name>A0A6M8T0B5_9NEIS</name>
<evidence type="ECO:0000259" key="1">
    <source>
        <dbReference type="PROSITE" id="PS51192"/>
    </source>
</evidence>
<accession>A0A6M8T0B5</accession>
<keyword evidence="3" id="KW-1185">Reference proteome</keyword>
<reference evidence="2 3" key="1">
    <citation type="submission" date="2020-05" db="EMBL/GenBank/DDBJ databases">
        <title>Complete genome sequence of Deefgea sp. D17.</title>
        <authorList>
            <person name="Bae J.-W."/>
            <person name="Han J.E."/>
        </authorList>
    </citation>
    <scope>NUCLEOTIDE SEQUENCE [LARGE SCALE GENOMIC DNA]</scope>
    <source>
        <strain evidence="2 3">D17</strain>
    </source>
</reference>
<dbReference type="InterPro" id="IPR050742">
    <property type="entry name" value="Helicase_Restrict-Modif_Enz"/>
</dbReference>
<dbReference type="REBASE" id="390806">
    <property type="entry name" value="DspD17ORF9020P"/>
</dbReference>